<evidence type="ECO:0000313" key="1">
    <source>
        <dbReference type="EMBL" id="GJT06816.1"/>
    </source>
</evidence>
<organism evidence="1 2">
    <name type="scientific">Tanacetum coccineum</name>
    <dbReference type="NCBI Taxonomy" id="301880"/>
    <lineage>
        <taxon>Eukaryota</taxon>
        <taxon>Viridiplantae</taxon>
        <taxon>Streptophyta</taxon>
        <taxon>Embryophyta</taxon>
        <taxon>Tracheophyta</taxon>
        <taxon>Spermatophyta</taxon>
        <taxon>Magnoliopsida</taxon>
        <taxon>eudicotyledons</taxon>
        <taxon>Gunneridae</taxon>
        <taxon>Pentapetalae</taxon>
        <taxon>asterids</taxon>
        <taxon>campanulids</taxon>
        <taxon>Asterales</taxon>
        <taxon>Asteraceae</taxon>
        <taxon>Asteroideae</taxon>
        <taxon>Anthemideae</taxon>
        <taxon>Anthemidinae</taxon>
        <taxon>Tanacetum</taxon>
    </lineage>
</organism>
<proteinExistence type="predicted"/>
<reference evidence="1" key="1">
    <citation type="journal article" date="2022" name="Int. J. Mol. Sci.">
        <title>Draft Genome of Tanacetum Coccineum: Genomic Comparison of Closely Related Tanacetum-Family Plants.</title>
        <authorList>
            <person name="Yamashiro T."/>
            <person name="Shiraishi A."/>
            <person name="Nakayama K."/>
            <person name="Satake H."/>
        </authorList>
    </citation>
    <scope>NUCLEOTIDE SEQUENCE</scope>
</reference>
<sequence length="107" mass="11477">MAWRHHDSSVADPFPKPSEYSASDVAKLREVVISLCKPPSGLLYAAGLSNVWKHAGHEFLLKNSKGNGCKITAGVLLPPGAARVTHLVGPASTQEVIPYKTVDMWNG</sequence>
<keyword evidence="2" id="KW-1185">Reference proteome</keyword>
<dbReference type="EMBL" id="BQNB010012699">
    <property type="protein sequence ID" value="GJT06816.1"/>
    <property type="molecule type" value="Genomic_DNA"/>
</dbReference>
<evidence type="ECO:0000313" key="2">
    <source>
        <dbReference type="Proteomes" id="UP001151760"/>
    </source>
</evidence>
<protein>
    <submittedName>
        <fullName evidence="1">Uncharacterized protein</fullName>
    </submittedName>
</protein>
<gene>
    <name evidence="1" type="ORF">Tco_0841278</name>
</gene>
<accession>A0ABQ5AVZ5</accession>
<name>A0ABQ5AVZ5_9ASTR</name>
<dbReference type="Proteomes" id="UP001151760">
    <property type="component" value="Unassembled WGS sequence"/>
</dbReference>
<reference evidence="1" key="2">
    <citation type="submission" date="2022-01" db="EMBL/GenBank/DDBJ databases">
        <authorList>
            <person name="Yamashiro T."/>
            <person name="Shiraishi A."/>
            <person name="Satake H."/>
            <person name="Nakayama K."/>
        </authorList>
    </citation>
    <scope>NUCLEOTIDE SEQUENCE</scope>
</reference>
<comment type="caution">
    <text evidence="1">The sequence shown here is derived from an EMBL/GenBank/DDBJ whole genome shotgun (WGS) entry which is preliminary data.</text>
</comment>